<dbReference type="EMBL" id="JABBWM010000021">
    <property type="protein sequence ID" value="KAG2110214.1"/>
    <property type="molecule type" value="Genomic_DNA"/>
</dbReference>
<evidence type="ECO:0000313" key="1">
    <source>
        <dbReference type="EMBL" id="KAG2110214.1"/>
    </source>
</evidence>
<dbReference type="GeneID" id="64703611"/>
<name>A0A9P7JV54_9AGAM</name>
<keyword evidence="2" id="KW-1185">Reference proteome</keyword>
<evidence type="ECO:0000313" key="2">
    <source>
        <dbReference type="Proteomes" id="UP000823399"/>
    </source>
</evidence>
<organism evidence="1 2">
    <name type="scientific">Suillus discolor</name>
    <dbReference type="NCBI Taxonomy" id="1912936"/>
    <lineage>
        <taxon>Eukaryota</taxon>
        <taxon>Fungi</taxon>
        <taxon>Dikarya</taxon>
        <taxon>Basidiomycota</taxon>
        <taxon>Agaricomycotina</taxon>
        <taxon>Agaricomycetes</taxon>
        <taxon>Agaricomycetidae</taxon>
        <taxon>Boletales</taxon>
        <taxon>Suillineae</taxon>
        <taxon>Suillaceae</taxon>
        <taxon>Suillus</taxon>
    </lineage>
</organism>
<sequence length="165" mass="18573">MSGDPHHVPLPTIALADMKILKDCFTRTIRDSSRMNQGESRTDLIVLLQIIWDQIILPIVNVLEHVLKLKCSSRIWLCPTAAFMSIPLHAAHPFQTKPDYSGKELCLEGLYIWSYMLTLSALIRSRQLMKKRVPLSFVAIRQGQPGAGKDKVLLAVDSELVLRLG</sequence>
<dbReference type="AlphaFoldDB" id="A0A9P7JV54"/>
<dbReference type="OrthoDB" id="2676689at2759"/>
<dbReference type="RefSeq" id="XP_041293892.1">
    <property type="nucleotide sequence ID" value="XM_041441352.1"/>
</dbReference>
<gene>
    <name evidence="1" type="ORF">F5147DRAFT_772482</name>
</gene>
<dbReference type="Proteomes" id="UP000823399">
    <property type="component" value="Unassembled WGS sequence"/>
</dbReference>
<protein>
    <submittedName>
        <fullName evidence="1">Uncharacterized protein</fullName>
    </submittedName>
</protein>
<accession>A0A9P7JV54</accession>
<proteinExistence type="predicted"/>
<reference evidence="1" key="1">
    <citation type="journal article" date="2020" name="New Phytol.">
        <title>Comparative genomics reveals dynamic genome evolution in host specialist ectomycorrhizal fungi.</title>
        <authorList>
            <person name="Lofgren L.A."/>
            <person name="Nguyen N.H."/>
            <person name="Vilgalys R."/>
            <person name="Ruytinx J."/>
            <person name="Liao H.L."/>
            <person name="Branco S."/>
            <person name="Kuo A."/>
            <person name="LaButti K."/>
            <person name="Lipzen A."/>
            <person name="Andreopoulos W."/>
            <person name="Pangilinan J."/>
            <person name="Riley R."/>
            <person name="Hundley H."/>
            <person name="Na H."/>
            <person name="Barry K."/>
            <person name="Grigoriev I.V."/>
            <person name="Stajich J.E."/>
            <person name="Kennedy P.G."/>
        </authorList>
    </citation>
    <scope>NUCLEOTIDE SEQUENCE</scope>
    <source>
        <strain evidence="1">FC423</strain>
    </source>
</reference>
<comment type="caution">
    <text evidence="1">The sequence shown here is derived from an EMBL/GenBank/DDBJ whole genome shotgun (WGS) entry which is preliminary data.</text>
</comment>